<dbReference type="Proteomes" id="UP001163603">
    <property type="component" value="Chromosome 7"/>
</dbReference>
<dbReference type="EMBL" id="CM047742">
    <property type="protein sequence ID" value="KAJ0035799.1"/>
    <property type="molecule type" value="Genomic_DNA"/>
</dbReference>
<comment type="caution">
    <text evidence="1">The sequence shown here is derived from an EMBL/GenBank/DDBJ whole genome shotgun (WGS) entry which is preliminary data.</text>
</comment>
<proteinExistence type="predicted"/>
<name>A0ACC0YIK9_9ROSI</name>
<organism evidence="1 2">
    <name type="scientific">Pistacia integerrima</name>
    <dbReference type="NCBI Taxonomy" id="434235"/>
    <lineage>
        <taxon>Eukaryota</taxon>
        <taxon>Viridiplantae</taxon>
        <taxon>Streptophyta</taxon>
        <taxon>Embryophyta</taxon>
        <taxon>Tracheophyta</taxon>
        <taxon>Spermatophyta</taxon>
        <taxon>Magnoliopsida</taxon>
        <taxon>eudicotyledons</taxon>
        <taxon>Gunneridae</taxon>
        <taxon>Pentapetalae</taxon>
        <taxon>rosids</taxon>
        <taxon>malvids</taxon>
        <taxon>Sapindales</taxon>
        <taxon>Anacardiaceae</taxon>
        <taxon>Pistacia</taxon>
    </lineage>
</organism>
<sequence>MSSCAPLECISFYDCPSLKKIYKDSMPKEIIIEIKADKSWWNELEWEDTKCICFLKTISWLCVKMICRNNYQL</sequence>
<gene>
    <name evidence="1" type="ORF">Pint_24416</name>
</gene>
<reference evidence="2" key="1">
    <citation type="journal article" date="2023" name="G3 (Bethesda)">
        <title>Genome assembly and association tests identify interacting loci associated with vigor, precocity, and sex in interspecific pistachio rootstocks.</title>
        <authorList>
            <person name="Palmer W."/>
            <person name="Jacygrad E."/>
            <person name="Sagayaradj S."/>
            <person name="Cavanaugh K."/>
            <person name="Han R."/>
            <person name="Bertier L."/>
            <person name="Beede B."/>
            <person name="Kafkas S."/>
            <person name="Golino D."/>
            <person name="Preece J."/>
            <person name="Michelmore R."/>
        </authorList>
    </citation>
    <scope>NUCLEOTIDE SEQUENCE [LARGE SCALE GENOMIC DNA]</scope>
</reference>
<evidence type="ECO:0000313" key="1">
    <source>
        <dbReference type="EMBL" id="KAJ0035799.1"/>
    </source>
</evidence>
<accession>A0ACC0YIK9</accession>
<keyword evidence="2" id="KW-1185">Reference proteome</keyword>
<protein>
    <submittedName>
        <fullName evidence="1">Uncharacterized protein</fullName>
    </submittedName>
</protein>
<evidence type="ECO:0000313" key="2">
    <source>
        <dbReference type="Proteomes" id="UP001163603"/>
    </source>
</evidence>